<dbReference type="Proteomes" id="UP000286746">
    <property type="component" value="Unassembled WGS sequence"/>
</dbReference>
<accession>A0A401W7N9</accession>
<keyword evidence="1" id="KW-0646">Protease inhibitor</keyword>
<dbReference type="InterPro" id="IPR018990">
    <property type="entry name" value="Prot_inh_I42_chagasin"/>
</dbReference>
<evidence type="ECO:0000256" key="1">
    <source>
        <dbReference type="ARBA" id="ARBA00022690"/>
    </source>
</evidence>
<keyword evidence="3" id="KW-0472">Membrane</keyword>
<name>A0A401W7N9_STREY</name>
<dbReference type="InterPro" id="IPR036331">
    <property type="entry name" value="Chagasin-like_sf"/>
</dbReference>
<proteinExistence type="predicted"/>
<dbReference type="Gene3D" id="2.60.40.2020">
    <property type="match status" value="1"/>
</dbReference>
<feature type="transmembrane region" description="Helical" evidence="3">
    <location>
        <begin position="12"/>
        <end position="30"/>
    </location>
</feature>
<dbReference type="AlphaFoldDB" id="A0A401W7N9"/>
<protein>
    <recommendedName>
        <fullName evidence="4">Proteinase inhibitor I42 chagasin domain-containing protein</fullName>
    </recommendedName>
</protein>
<organism evidence="5 6">
    <name type="scientific">Streptomyces paromomycinus</name>
    <name type="common">Streptomyces rimosus subsp. paromomycinus</name>
    <dbReference type="NCBI Taxonomy" id="92743"/>
    <lineage>
        <taxon>Bacteria</taxon>
        <taxon>Bacillati</taxon>
        <taxon>Actinomycetota</taxon>
        <taxon>Actinomycetes</taxon>
        <taxon>Kitasatosporales</taxon>
        <taxon>Streptomycetaceae</taxon>
        <taxon>Streptomyces</taxon>
    </lineage>
</organism>
<reference evidence="5 6" key="1">
    <citation type="submission" date="2018-11" db="EMBL/GenBank/DDBJ databases">
        <title>Whole genome sequence of Streptomyces paromomycinus NBRC 15454(T).</title>
        <authorList>
            <person name="Komaki H."/>
            <person name="Tamura T."/>
        </authorList>
    </citation>
    <scope>NUCLEOTIDE SEQUENCE [LARGE SCALE GENOMIC DNA]</scope>
    <source>
        <strain evidence="5 6">NBRC 15454</strain>
    </source>
</reference>
<dbReference type="RefSeq" id="WP_125055952.1">
    <property type="nucleotide sequence ID" value="NZ_BHZD01000001.1"/>
</dbReference>
<dbReference type="GO" id="GO:0004869">
    <property type="term" value="F:cysteine-type endopeptidase inhibitor activity"/>
    <property type="evidence" value="ECO:0007669"/>
    <property type="project" value="UniProtKB-KW"/>
</dbReference>
<dbReference type="SUPFAM" id="SSF141066">
    <property type="entry name" value="ICP-like"/>
    <property type="match status" value="1"/>
</dbReference>
<dbReference type="EMBL" id="BHZD01000001">
    <property type="protein sequence ID" value="GCD45353.1"/>
    <property type="molecule type" value="Genomic_DNA"/>
</dbReference>
<keyword evidence="3" id="KW-1133">Transmembrane helix</keyword>
<keyword evidence="2" id="KW-0789">Thiol protease inhibitor</keyword>
<evidence type="ECO:0000313" key="5">
    <source>
        <dbReference type="EMBL" id="GCD45353.1"/>
    </source>
</evidence>
<evidence type="ECO:0000256" key="3">
    <source>
        <dbReference type="SAM" id="Phobius"/>
    </source>
</evidence>
<evidence type="ECO:0000256" key="2">
    <source>
        <dbReference type="ARBA" id="ARBA00022704"/>
    </source>
</evidence>
<evidence type="ECO:0000259" key="4">
    <source>
        <dbReference type="Pfam" id="PF09394"/>
    </source>
</evidence>
<comment type="caution">
    <text evidence="5">The sequence shown here is derived from an EMBL/GenBank/DDBJ whole genome shotgun (WGS) entry which is preliminary data.</text>
</comment>
<dbReference type="Pfam" id="PF09394">
    <property type="entry name" value="Inhibitor_I42"/>
    <property type="match status" value="1"/>
</dbReference>
<evidence type="ECO:0000313" key="6">
    <source>
        <dbReference type="Proteomes" id="UP000286746"/>
    </source>
</evidence>
<keyword evidence="6" id="KW-1185">Reference proteome</keyword>
<gene>
    <name evidence="5" type="ORF">GKJPGBOP_05077</name>
</gene>
<keyword evidence="3" id="KW-0812">Transmembrane</keyword>
<sequence length="145" mass="15749">MSEGRIPGRTRTVGIVVAVAALAAAVYAVVSQLTGPVVFGEDDREITVSSGTHFSIRLKDNPSTGFRWVLAAPEPDPAVLRRTGGHYDADEPARPGSGGLRYVDFMARGAGHTEVTLRYCFRCGTPQADEQDENSRIRRFRVTVD</sequence>
<feature type="domain" description="Proteinase inhibitor I42 chagasin" evidence="4">
    <location>
        <begin position="48"/>
        <end position="128"/>
    </location>
</feature>